<comment type="caution">
    <text evidence="2">The sequence shown here is derived from an EMBL/GenBank/DDBJ whole genome shotgun (WGS) entry which is preliminary data.</text>
</comment>
<keyword evidence="3" id="KW-1185">Reference proteome</keyword>
<evidence type="ECO:0000256" key="1">
    <source>
        <dbReference type="SAM" id="MobiDB-lite"/>
    </source>
</evidence>
<organism evidence="2 3">
    <name type="scientific">Tetraparma gracilis</name>
    <dbReference type="NCBI Taxonomy" id="2962635"/>
    <lineage>
        <taxon>Eukaryota</taxon>
        <taxon>Sar</taxon>
        <taxon>Stramenopiles</taxon>
        <taxon>Ochrophyta</taxon>
        <taxon>Bolidophyceae</taxon>
        <taxon>Parmales</taxon>
        <taxon>Triparmaceae</taxon>
        <taxon>Tetraparma</taxon>
    </lineage>
</organism>
<feature type="compositionally biased region" description="Low complexity" evidence="1">
    <location>
        <begin position="158"/>
        <end position="178"/>
    </location>
</feature>
<feature type="region of interest" description="Disordered" evidence="1">
    <location>
        <begin position="221"/>
        <end position="242"/>
    </location>
</feature>
<dbReference type="SUPFAM" id="SSF50729">
    <property type="entry name" value="PH domain-like"/>
    <property type="match status" value="1"/>
</dbReference>
<protein>
    <submittedName>
        <fullName evidence="2">Uncharacterized protein</fullName>
    </submittedName>
</protein>
<accession>A0ABQ6MT07</accession>
<evidence type="ECO:0000313" key="3">
    <source>
        <dbReference type="Proteomes" id="UP001165060"/>
    </source>
</evidence>
<gene>
    <name evidence="2" type="ORF">TeGR_g12319</name>
</gene>
<feature type="compositionally biased region" description="Pro residues" evidence="1">
    <location>
        <begin position="139"/>
        <end position="157"/>
    </location>
</feature>
<reference evidence="2 3" key="1">
    <citation type="journal article" date="2023" name="Commun. Biol.">
        <title>Genome analysis of Parmales, the sister group of diatoms, reveals the evolutionary specialization of diatoms from phago-mixotrophs to photoautotrophs.</title>
        <authorList>
            <person name="Ban H."/>
            <person name="Sato S."/>
            <person name="Yoshikawa S."/>
            <person name="Yamada K."/>
            <person name="Nakamura Y."/>
            <person name="Ichinomiya M."/>
            <person name="Sato N."/>
            <person name="Blanc-Mathieu R."/>
            <person name="Endo H."/>
            <person name="Kuwata A."/>
            <person name="Ogata H."/>
        </authorList>
    </citation>
    <scope>NUCLEOTIDE SEQUENCE [LARGE SCALE GENOMIC DNA]</scope>
</reference>
<dbReference type="Proteomes" id="UP001165060">
    <property type="component" value="Unassembled WGS sequence"/>
</dbReference>
<sequence length="259" mass="26749">MSLWSLKLSFGALLSLASLLGVLLPLLSPAERSSPLLAKLRPAATGVLFSIIFCHLLPDASRRLDDPDLLPALLGAQEKADAFPLAGLLLLAGAALTQAAELLLPCPHTHEAGAALSKERAPPRAAAAPAFDIEAAALPAPPAPPGEGTPLLPPAAPRRPSSSFSSPHPLSELLSTSADPPPLPPSPPLVSGRLAKRSRYLKAWNERTVHLTRRHLHVLSPSTSTTVPLPPGTSAAPSSGAPASYKLNAFSVSVPPPDP</sequence>
<proteinExistence type="predicted"/>
<dbReference type="EMBL" id="BRYB01001710">
    <property type="protein sequence ID" value="GMI31749.1"/>
    <property type="molecule type" value="Genomic_DNA"/>
</dbReference>
<evidence type="ECO:0000313" key="2">
    <source>
        <dbReference type="EMBL" id="GMI31749.1"/>
    </source>
</evidence>
<feature type="non-terminal residue" evidence="2">
    <location>
        <position position="259"/>
    </location>
</feature>
<feature type="compositionally biased region" description="Pro residues" evidence="1">
    <location>
        <begin position="179"/>
        <end position="188"/>
    </location>
</feature>
<name>A0ABQ6MT07_9STRA</name>
<feature type="region of interest" description="Disordered" evidence="1">
    <location>
        <begin position="137"/>
        <end position="191"/>
    </location>
</feature>